<dbReference type="PANTHER" id="PTHR46320:SF1">
    <property type="entry name" value="GLYCEROPHOSPHODIESTER PHOSPHODIESTERASE 1"/>
    <property type="match status" value="1"/>
</dbReference>
<evidence type="ECO:0000256" key="1">
    <source>
        <dbReference type="SAM" id="SignalP"/>
    </source>
</evidence>
<proteinExistence type="predicted"/>
<sequence>MRIVCTIIITLTCLTAMAQWRTDAKRLWICGHRGGFYDAFPENSLLLFKHTETQSKITPVILELDIRKSASGKLYLLHDETVDRTTTGTGKIAELTDDYLSTLFLKDAKGNITDQHLLTFDDMLNYARQAEIIMMLDIKADVWTEVVKKVDEASLLDKCVVLTFNPINTKKVYDASHNIRISCLVKDDKDWEAIAALSIPSENLVAYITSTTTLELKAKLRNLHIPLMMDVSEYTRNNGALHPVKFYRDYVKKNYIDILITDFPIEVSSAF</sequence>
<dbReference type="InterPro" id="IPR030395">
    <property type="entry name" value="GP_PDE_dom"/>
</dbReference>
<reference evidence="3" key="1">
    <citation type="submission" date="2016-11" db="EMBL/GenBank/DDBJ databases">
        <authorList>
            <person name="Jaros S."/>
            <person name="Januszkiewicz K."/>
            <person name="Wedrychowicz H."/>
        </authorList>
    </citation>
    <scope>NUCLEOTIDE SEQUENCE [LARGE SCALE GENOMIC DNA]</scope>
    <source>
        <strain evidence="3">DSM 24574</strain>
    </source>
</reference>
<dbReference type="Gene3D" id="3.20.20.190">
    <property type="entry name" value="Phosphatidylinositol (PI) phosphodiesterase"/>
    <property type="match status" value="1"/>
</dbReference>
<dbReference type="EMBL" id="FQWQ01000005">
    <property type="protein sequence ID" value="SHH85886.1"/>
    <property type="molecule type" value="Genomic_DNA"/>
</dbReference>
<keyword evidence="1" id="KW-0732">Signal</keyword>
<dbReference type="GO" id="GO:0005886">
    <property type="term" value="C:plasma membrane"/>
    <property type="evidence" value="ECO:0007669"/>
    <property type="project" value="TreeGrafter"/>
</dbReference>
<dbReference type="PROSITE" id="PS51704">
    <property type="entry name" value="GP_PDE"/>
    <property type="match status" value="1"/>
</dbReference>
<name>A0A1M5WEF6_9BACT</name>
<feature type="signal peptide" evidence="1">
    <location>
        <begin position="1"/>
        <end position="18"/>
    </location>
</feature>
<dbReference type="GO" id="GO:0006580">
    <property type="term" value="P:ethanolamine metabolic process"/>
    <property type="evidence" value="ECO:0007669"/>
    <property type="project" value="TreeGrafter"/>
</dbReference>
<organism evidence="3 4">
    <name type="scientific">Chryseolinea serpens</name>
    <dbReference type="NCBI Taxonomy" id="947013"/>
    <lineage>
        <taxon>Bacteria</taxon>
        <taxon>Pseudomonadati</taxon>
        <taxon>Bacteroidota</taxon>
        <taxon>Cytophagia</taxon>
        <taxon>Cytophagales</taxon>
        <taxon>Fulvivirgaceae</taxon>
        <taxon>Chryseolinea</taxon>
    </lineage>
</organism>
<dbReference type="RefSeq" id="WP_178377221.1">
    <property type="nucleotide sequence ID" value="NZ_FQWQ01000005.1"/>
</dbReference>
<dbReference type="AlphaFoldDB" id="A0A1M5WEF6"/>
<dbReference type="Pfam" id="PF03009">
    <property type="entry name" value="GDPD"/>
    <property type="match status" value="1"/>
</dbReference>
<protein>
    <submittedName>
        <fullName evidence="3">Glycerophosphoryl diester phosphodiesterase</fullName>
    </submittedName>
</protein>
<accession>A0A1M5WEF6</accession>
<dbReference type="GO" id="GO:0070291">
    <property type="term" value="P:N-acylethanolamine metabolic process"/>
    <property type="evidence" value="ECO:0007669"/>
    <property type="project" value="TreeGrafter"/>
</dbReference>
<feature type="chain" id="PRO_5009914663" evidence="1">
    <location>
        <begin position="19"/>
        <end position="271"/>
    </location>
</feature>
<dbReference type="SUPFAM" id="SSF51695">
    <property type="entry name" value="PLC-like phosphodiesterases"/>
    <property type="match status" value="1"/>
</dbReference>
<feature type="domain" description="GP-PDE" evidence="2">
    <location>
        <begin position="27"/>
        <end position="271"/>
    </location>
</feature>
<dbReference type="PANTHER" id="PTHR46320">
    <property type="entry name" value="GLYCEROPHOSPHODIESTER PHOSPHODIESTERASE 1"/>
    <property type="match status" value="1"/>
</dbReference>
<evidence type="ECO:0000313" key="3">
    <source>
        <dbReference type="EMBL" id="SHH85886.1"/>
    </source>
</evidence>
<evidence type="ECO:0000259" key="2">
    <source>
        <dbReference type="PROSITE" id="PS51704"/>
    </source>
</evidence>
<evidence type="ECO:0000313" key="4">
    <source>
        <dbReference type="Proteomes" id="UP000184212"/>
    </source>
</evidence>
<dbReference type="InterPro" id="IPR017946">
    <property type="entry name" value="PLC-like_Pdiesterase_TIM-brl"/>
</dbReference>
<dbReference type="STRING" id="947013.SAMN04488109_5628"/>
<dbReference type="Proteomes" id="UP000184212">
    <property type="component" value="Unassembled WGS sequence"/>
</dbReference>
<gene>
    <name evidence="3" type="ORF">SAMN04488109_5628</name>
</gene>
<dbReference type="GO" id="GO:0006644">
    <property type="term" value="P:phospholipid metabolic process"/>
    <property type="evidence" value="ECO:0007669"/>
    <property type="project" value="TreeGrafter"/>
</dbReference>
<dbReference type="CDD" id="cd08566">
    <property type="entry name" value="GDPD_AtGDE_like"/>
    <property type="match status" value="1"/>
</dbReference>
<dbReference type="GO" id="GO:0008889">
    <property type="term" value="F:glycerophosphodiester phosphodiesterase activity"/>
    <property type="evidence" value="ECO:0007669"/>
    <property type="project" value="TreeGrafter"/>
</dbReference>
<keyword evidence="4" id="KW-1185">Reference proteome</keyword>